<evidence type="ECO:0000256" key="1">
    <source>
        <dbReference type="SAM" id="MobiDB-lite"/>
    </source>
</evidence>
<proteinExistence type="predicted"/>
<reference evidence="2 3" key="1">
    <citation type="submission" date="2019-11" db="EMBL/GenBank/DDBJ databases">
        <title>Whole genome sequence of Oryza granulata.</title>
        <authorList>
            <person name="Li W."/>
        </authorList>
    </citation>
    <scope>NUCLEOTIDE SEQUENCE [LARGE SCALE GENOMIC DNA]</scope>
    <source>
        <strain evidence="3">cv. Menghai</strain>
        <tissue evidence="2">Leaf</tissue>
    </source>
</reference>
<name>A0A6G1FBE0_9ORYZ</name>
<feature type="region of interest" description="Disordered" evidence="1">
    <location>
        <begin position="1"/>
        <end position="60"/>
    </location>
</feature>
<accession>A0A6G1FBE0</accession>
<dbReference type="EMBL" id="SPHZ02000001">
    <property type="protein sequence ID" value="KAF0934143.1"/>
    <property type="molecule type" value="Genomic_DNA"/>
</dbReference>
<protein>
    <submittedName>
        <fullName evidence="2">Uncharacterized protein</fullName>
    </submittedName>
</protein>
<feature type="compositionally biased region" description="Low complexity" evidence="1">
    <location>
        <begin position="1"/>
        <end position="10"/>
    </location>
</feature>
<keyword evidence="3" id="KW-1185">Reference proteome</keyword>
<sequence length="170" mass="18342">MTGPEAPAELGEGGVCNPSVKKKKTTSMPEGCPLRARHGALLDRGQAQGGRNHKGPRGPEFPRARLEEGCQKLEALVRVTKAVYDRDVAKVEREHTALEVERVKAVAAREQAVKVAEALQNQREAFAILEAWANTCIRQTEEHKSGLTHHEEIVAVGGGCHASLGGSPRN</sequence>
<comment type="caution">
    <text evidence="2">The sequence shown here is derived from an EMBL/GenBank/DDBJ whole genome shotgun (WGS) entry which is preliminary data.</text>
</comment>
<gene>
    <name evidence="2" type="ORF">E2562_022829</name>
</gene>
<dbReference type="AlphaFoldDB" id="A0A6G1FBE0"/>
<organism evidence="2 3">
    <name type="scientific">Oryza meyeriana var. granulata</name>
    <dbReference type="NCBI Taxonomy" id="110450"/>
    <lineage>
        <taxon>Eukaryota</taxon>
        <taxon>Viridiplantae</taxon>
        <taxon>Streptophyta</taxon>
        <taxon>Embryophyta</taxon>
        <taxon>Tracheophyta</taxon>
        <taxon>Spermatophyta</taxon>
        <taxon>Magnoliopsida</taxon>
        <taxon>Liliopsida</taxon>
        <taxon>Poales</taxon>
        <taxon>Poaceae</taxon>
        <taxon>BOP clade</taxon>
        <taxon>Oryzoideae</taxon>
        <taxon>Oryzeae</taxon>
        <taxon>Oryzinae</taxon>
        <taxon>Oryza</taxon>
        <taxon>Oryza meyeriana</taxon>
    </lineage>
</organism>
<evidence type="ECO:0000313" key="3">
    <source>
        <dbReference type="Proteomes" id="UP000479710"/>
    </source>
</evidence>
<dbReference type="Proteomes" id="UP000479710">
    <property type="component" value="Unassembled WGS sequence"/>
</dbReference>
<evidence type="ECO:0000313" key="2">
    <source>
        <dbReference type="EMBL" id="KAF0934143.1"/>
    </source>
</evidence>